<organism evidence="1 2">
    <name type="scientific">Gossypium arboreum</name>
    <name type="common">Tree cotton</name>
    <name type="synonym">Gossypium nanking</name>
    <dbReference type="NCBI Taxonomy" id="29729"/>
    <lineage>
        <taxon>Eukaryota</taxon>
        <taxon>Viridiplantae</taxon>
        <taxon>Streptophyta</taxon>
        <taxon>Embryophyta</taxon>
        <taxon>Tracheophyta</taxon>
        <taxon>Spermatophyta</taxon>
        <taxon>Magnoliopsida</taxon>
        <taxon>eudicotyledons</taxon>
        <taxon>Gunneridae</taxon>
        <taxon>Pentapetalae</taxon>
        <taxon>rosids</taxon>
        <taxon>malvids</taxon>
        <taxon>Malvales</taxon>
        <taxon>Malvaceae</taxon>
        <taxon>Malvoideae</taxon>
        <taxon>Gossypium</taxon>
    </lineage>
</organism>
<evidence type="ECO:0000313" key="2">
    <source>
        <dbReference type="Proteomes" id="UP001358586"/>
    </source>
</evidence>
<evidence type="ECO:0000313" key="1">
    <source>
        <dbReference type="EMBL" id="KAK5818662.1"/>
    </source>
</evidence>
<sequence>MPLLVSEFQNAFVQCCLIFDNIIFTSEILYTIKRKTNGKGSFVAFKIDIVRIADPSLVSALIRICDLHKLDLGAFPLDPTQAPLHRTRASLITGDPCSDWTLSLSVVHDL</sequence>
<keyword evidence="2" id="KW-1185">Reference proteome</keyword>
<proteinExistence type="predicted"/>
<comment type="caution">
    <text evidence="1">The sequence shown here is derived from an EMBL/GenBank/DDBJ whole genome shotgun (WGS) entry which is preliminary data.</text>
</comment>
<reference evidence="1 2" key="1">
    <citation type="submission" date="2023-03" db="EMBL/GenBank/DDBJ databases">
        <title>WGS of Gossypium arboreum.</title>
        <authorList>
            <person name="Yu D."/>
        </authorList>
    </citation>
    <scope>NUCLEOTIDE SEQUENCE [LARGE SCALE GENOMIC DNA]</scope>
    <source>
        <tissue evidence="1">Leaf</tissue>
    </source>
</reference>
<dbReference type="Proteomes" id="UP001358586">
    <property type="component" value="Chromosome 7"/>
</dbReference>
<accession>A0ABR0PBL8</accession>
<gene>
    <name evidence="1" type="ORF">PVK06_023605</name>
</gene>
<protein>
    <submittedName>
        <fullName evidence="1">Uncharacterized protein</fullName>
    </submittedName>
</protein>
<name>A0ABR0PBL8_GOSAR</name>
<dbReference type="EMBL" id="JARKNE010000007">
    <property type="protein sequence ID" value="KAK5818662.1"/>
    <property type="molecule type" value="Genomic_DNA"/>
</dbReference>